<dbReference type="Gene3D" id="3.40.50.10810">
    <property type="entry name" value="Tandem AAA-ATPase domain"/>
    <property type="match status" value="1"/>
</dbReference>
<evidence type="ECO:0000256" key="12">
    <source>
        <dbReference type="ARBA" id="ARBA00023242"/>
    </source>
</evidence>
<dbReference type="GO" id="GO:0007131">
    <property type="term" value="P:reciprocal meiotic recombination"/>
    <property type="evidence" value="ECO:0007669"/>
    <property type="project" value="TreeGrafter"/>
</dbReference>
<dbReference type="InterPro" id="IPR001650">
    <property type="entry name" value="Helicase_C-like"/>
</dbReference>
<comment type="subcellular location">
    <subcellularLocation>
        <location evidence="1">Nucleus</location>
    </subcellularLocation>
</comment>
<protein>
    <recommendedName>
        <fullName evidence="13">DNA repair and recombination protein RAD54B</fullName>
    </recommendedName>
    <alternativeName>
        <fullName evidence="14">RAD54 homolog B</fullName>
    </alternativeName>
</protein>
<proteinExistence type="inferred from homology"/>
<dbReference type="GO" id="GO:0003677">
    <property type="term" value="F:DNA binding"/>
    <property type="evidence" value="ECO:0007669"/>
    <property type="project" value="UniProtKB-KW"/>
</dbReference>
<dbReference type="SUPFAM" id="SSF52540">
    <property type="entry name" value="P-loop containing nucleoside triphosphate hydrolases"/>
    <property type="match status" value="3"/>
</dbReference>
<dbReference type="Pfam" id="PF00271">
    <property type="entry name" value="Helicase_C"/>
    <property type="match status" value="1"/>
</dbReference>
<evidence type="ECO:0000259" key="16">
    <source>
        <dbReference type="PROSITE" id="PS51192"/>
    </source>
</evidence>
<keyword evidence="4" id="KW-0597">Phosphoprotein</keyword>
<keyword evidence="19" id="KW-1185">Reference proteome</keyword>
<keyword evidence="5" id="KW-0547">Nucleotide-binding</keyword>
<dbReference type="STRING" id="372326.A0A1V4KGU4"/>
<dbReference type="InterPro" id="IPR027417">
    <property type="entry name" value="P-loop_NTPase"/>
</dbReference>
<sequence>MLLKPDAFTRCFRLWFHAQPNMRRSAAPSQALGNVAKKPRFIPPGKSNTICLKNETKMDQGMKLKEMDEKEGSASLLSKIHGQNQNENFTQSVESAGKVKTTKACFSVNKCSKVEMKTLNMPKADALYLPASGTAKEAAAQEEPECLVKYFSVVWCKASKKKHKKWEGDAVLITKGKSVILKDMEGKDIGRGTGYKSKELDSLDEGQTLMVGGKEIEVMGVISADDFSSGRCFQAGIGTLYTDQTSLSQTNMKPFCKPFKSVCQPKTKENMLKDSQSCKPRHDPNASNSLVMPRPNASHQWTFNKAGLPVVDVVVDPYIANNLRPHQREGIMFLYECVMGMRVSGRFGAILADEMGLGKTLQCIALVWTLLRQGVYGCKPVLKRALIVTPGSLVKNWQKEFQKWLGSERIKVFTVDQDHKVEEFIGSPLYSVLIISYEMLLRSLDQIQAIEFNLLICDEGHRLKNSSIKTTTALTSLSCERRIILTGTPIQNDLQEFYALIEFVNPGILGSLSTYRKIYEEPIVRSREPSATEEEKELGEKRAAELTRLTGLFILRRTQEVINKFLPPKKESIIFCRPTVLQLELYRKLLNSQVIRFCLQGRLENSPHLICIGALKKLCNHPCLLFKAIKEKSCDRMSDEHDESSLYEGLIDVFPQDYTSDSFSETDSGKLQVLVKLLAAIHELNPSERVVLVSNYTQTLNVLQETCKRYGYSYTRLDGNTPVSQRQQIVDNFNSKFSPAFIFLLSSKAGGVGLNLVGASHLVLYDIDWNPATDIQAMARVWRDGQKHTVHIYRLLTTGSIEEKIYQRQISKQDLSGAVVDLSKTSEHIHFSIEELRNLFTLHEDSSCVTHDLLECDCMGKKDHQSSTSDKPSDTNAAADNKELSHLCAKSTYQHPIHLKEDKGQGSTSLQISLPPHLQQRRVMRNGACDLLFLPAEISLSVGRAVCPATHLRESVEAVCFLANFSTEDPLATAEKVFAEKELKRQPQSRRGFTSAEQPAEREGQRQQSPSRRVKNDPKQYSNEYNPQKRYTINPDDYYRRSWSSESSDSVISSESGSNCYRVVLIGEHGVGKSSLANIFAGVHDSIDSDCEVLGEDTYERTLMVDGESATIILLDMWDNKREGEWIRDHCMQVGDAYLIVYSITDRASFEKASELRIQLRRARQKEDIPIILVGNKSDLVRCREVSVAEGRACAVVFDCKFIETSAAVQHNVKELFEGIVRQVRLRRDSKEKNEKRLAYQKRRESIPKKARRFWGKIVAKNNKNMAFKLKSKSCHDLSVL</sequence>
<keyword evidence="6" id="KW-0227">DNA damage</keyword>
<evidence type="ECO:0000256" key="4">
    <source>
        <dbReference type="ARBA" id="ARBA00022553"/>
    </source>
</evidence>
<dbReference type="InterPro" id="IPR050496">
    <property type="entry name" value="SNF2_RAD54_helicase_repair"/>
</dbReference>
<evidence type="ECO:0000256" key="10">
    <source>
        <dbReference type="ARBA" id="ARBA00023125"/>
    </source>
</evidence>
<keyword evidence="11" id="KW-0234">DNA repair</keyword>
<dbReference type="GO" id="GO:0004386">
    <property type="term" value="F:helicase activity"/>
    <property type="evidence" value="ECO:0007669"/>
    <property type="project" value="UniProtKB-KW"/>
</dbReference>
<evidence type="ECO:0000256" key="7">
    <source>
        <dbReference type="ARBA" id="ARBA00022801"/>
    </source>
</evidence>
<dbReference type="GO" id="GO:0000724">
    <property type="term" value="P:double-strand break repair via homologous recombination"/>
    <property type="evidence" value="ECO:0007669"/>
    <property type="project" value="UniProtKB-ARBA"/>
</dbReference>
<evidence type="ECO:0000259" key="17">
    <source>
        <dbReference type="PROSITE" id="PS51194"/>
    </source>
</evidence>
<evidence type="ECO:0000256" key="15">
    <source>
        <dbReference type="SAM" id="MobiDB-lite"/>
    </source>
</evidence>
<keyword evidence="12" id="KW-0539">Nucleus</keyword>
<feature type="compositionally biased region" description="Polar residues" evidence="15">
    <location>
        <begin position="1019"/>
        <end position="1031"/>
    </location>
</feature>
<dbReference type="PROSITE" id="PS51192">
    <property type="entry name" value="HELICASE_ATP_BIND_1"/>
    <property type="match status" value="1"/>
</dbReference>
<dbReference type="CDD" id="cd04148">
    <property type="entry name" value="RGK"/>
    <property type="match status" value="1"/>
</dbReference>
<evidence type="ECO:0000313" key="19">
    <source>
        <dbReference type="Proteomes" id="UP000190648"/>
    </source>
</evidence>
<evidence type="ECO:0000256" key="9">
    <source>
        <dbReference type="ARBA" id="ARBA00022840"/>
    </source>
</evidence>
<feature type="domain" description="Helicase ATP-binding" evidence="16">
    <location>
        <begin position="340"/>
        <end position="507"/>
    </location>
</feature>
<dbReference type="PROSITE" id="PS51419">
    <property type="entry name" value="RAB"/>
    <property type="match status" value="1"/>
</dbReference>
<keyword evidence="8" id="KW-0347">Helicase</keyword>
<dbReference type="InterPro" id="IPR005225">
    <property type="entry name" value="Small_GTP-bd"/>
</dbReference>
<evidence type="ECO:0000256" key="6">
    <source>
        <dbReference type="ARBA" id="ARBA00022763"/>
    </source>
</evidence>
<evidence type="ECO:0000256" key="3">
    <source>
        <dbReference type="ARBA" id="ARBA00008846"/>
    </source>
</evidence>
<dbReference type="InterPro" id="IPR038718">
    <property type="entry name" value="SNF2-like_sf"/>
</dbReference>
<dbReference type="GO" id="GO:0005524">
    <property type="term" value="F:ATP binding"/>
    <property type="evidence" value="ECO:0007669"/>
    <property type="project" value="UniProtKB-KW"/>
</dbReference>
<dbReference type="GO" id="GO:0015616">
    <property type="term" value="F:DNA translocase activity"/>
    <property type="evidence" value="ECO:0007669"/>
    <property type="project" value="TreeGrafter"/>
</dbReference>
<comment type="similarity">
    <text evidence="2">Belongs to the SNF2/RAD54 helicase family.</text>
</comment>
<dbReference type="SMART" id="SM00490">
    <property type="entry name" value="HELICc"/>
    <property type="match status" value="1"/>
</dbReference>
<dbReference type="InterPro" id="IPR001806">
    <property type="entry name" value="Small_GTPase"/>
</dbReference>
<dbReference type="PRINTS" id="PR00449">
    <property type="entry name" value="RASTRNSFRMNG"/>
</dbReference>
<dbReference type="Pfam" id="PF00176">
    <property type="entry name" value="SNF2-rel_dom"/>
    <property type="match status" value="1"/>
</dbReference>
<dbReference type="CDD" id="cd18793">
    <property type="entry name" value="SF2_C_SNF"/>
    <property type="match status" value="1"/>
</dbReference>
<dbReference type="Gene3D" id="1.20.120.850">
    <property type="entry name" value="SWI2/SNF2 ATPases, N-terminal domain"/>
    <property type="match status" value="1"/>
</dbReference>
<dbReference type="InterPro" id="IPR000330">
    <property type="entry name" value="SNF2_N"/>
</dbReference>
<dbReference type="CDD" id="cd18066">
    <property type="entry name" value="DEXHc_RAD54B"/>
    <property type="match status" value="1"/>
</dbReference>
<organism evidence="18 19">
    <name type="scientific">Patagioenas fasciata monilis</name>
    <dbReference type="NCBI Taxonomy" id="372326"/>
    <lineage>
        <taxon>Eukaryota</taxon>
        <taxon>Metazoa</taxon>
        <taxon>Chordata</taxon>
        <taxon>Craniata</taxon>
        <taxon>Vertebrata</taxon>
        <taxon>Euteleostomi</taxon>
        <taxon>Archelosauria</taxon>
        <taxon>Archosauria</taxon>
        <taxon>Dinosauria</taxon>
        <taxon>Saurischia</taxon>
        <taxon>Theropoda</taxon>
        <taxon>Coelurosauria</taxon>
        <taxon>Aves</taxon>
        <taxon>Neognathae</taxon>
        <taxon>Neoaves</taxon>
        <taxon>Columbimorphae</taxon>
        <taxon>Columbiformes</taxon>
        <taxon>Columbidae</taxon>
        <taxon>Patagioenas</taxon>
    </lineage>
</organism>
<keyword evidence="10" id="KW-0238">DNA-binding</keyword>
<dbReference type="SMART" id="SM00175">
    <property type="entry name" value="RAB"/>
    <property type="match status" value="1"/>
</dbReference>
<feature type="domain" description="Helicase C-terminal" evidence="17">
    <location>
        <begin position="673"/>
        <end position="837"/>
    </location>
</feature>
<dbReference type="GO" id="GO:0003924">
    <property type="term" value="F:GTPase activity"/>
    <property type="evidence" value="ECO:0007669"/>
    <property type="project" value="InterPro"/>
</dbReference>
<comment type="similarity">
    <text evidence="3">Belongs to the small GTPase superfamily. RGK family.</text>
</comment>
<evidence type="ECO:0000256" key="8">
    <source>
        <dbReference type="ARBA" id="ARBA00022806"/>
    </source>
</evidence>
<dbReference type="PROSITE" id="PS51194">
    <property type="entry name" value="HELICASE_CTER"/>
    <property type="match status" value="1"/>
</dbReference>
<dbReference type="PANTHER" id="PTHR45629">
    <property type="entry name" value="SNF2/RAD54 FAMILY MEMBER"/>
    <property type="match status" value="1"/>
</dbReference>
<dbReference type="Gene3D" id="3.40.50.300">
    <property type="entry name" value="P-loop containing nucleotide triphosphate hydrolases"/>
    <property type="match status" value="2"/>
</dbReference>
<dbReference type="Proteomes" id="UP000190648">
    <property type="component" value="Unassembled WGS sequence"/>
</dbReference>
<accession>A0A1V4KGU4</accession>
<evidence type="ECO:0000256" key="13">
    <source>
        <dbReference type="ARBA" id="ARBA00068314"/>
    </source>
</evidence>
<dbReference type="NCBIfam" id="TIGR00231">
    <property type="entry name" value="small_GTP"/>
    <property type="match status" value="1"/>
</dbReference>
<dbReference type="PANTHER" id="PTHR45629:SF7">
    <property type="entry name" value="DNA EXCISION REPAIR PROTEIN ERCC-6-RELATED"/>
    <property type="match status" value="1"/>
</dbReference>
<dbReference type="EMBL" id="LSYS01003169">
    <property type="protein sequence ID" value="OPJ83662.1"/>
    <property type="molecule type" value="Genomic_DNA"/>
</dbReference>
<dbReference type="GO" id="GO:0005525">
    <property type="term" value="F:GTP binding"/>
    <property type="evidence" value="ECO:0007669"/>
    <property type="project" value="InterPro"/>
</dbReference>
<evidence type="ECO:0000256" key="1">
    <source>
        <dbReference type="ARBA" id="ARBA00004123"/>
    </source>
</evidence>
<keyword evidence="9" id="KW-0067">ATP-binding</keyword>
<evidence type="ECO:0000256" key="5">
    <source>
        <dbReference type="ARBA" id="ARBA00022741"/>
    </source>
</evidence>
<keyword evidence="7" id="KW-0378">Hydrolase</keyword>
<evidence type="ECO:0000256" key="14">
    <source>
        <dbReference type="ARBA" id="ARBA00076358"/>
    </source>
</evidence>
<dbReference type="PROSITE" id="PS51421">
    <property type="entry name" value="RAS"/>
    <property type="match status" value="1"/>
</dbReference>
<evidence type="ECO:0000313" key="18">
    <source>
        <dbReference type="EMBL" id="OPJ83662.1"/>
    </source>
</evidence>
<dbReference type="GO" id="GO:0005634">
    <property type="term" value="C:nucleus"/>
    <property type="evidence" value="ECO:0007669"/>
    <property type="project" value="UniProtKB-SubCell"/>
</dbReference>
<dbReference type="FunFam" id="1.20.120.850:FF:000004">
    <property type="entry name" value="DNA repair and recombination protein RAD54B"/>
    <property type="match status" value="1"/>
</dbReference>
<comment type="caution">
    <text evidence="18">The sequence shown here is derived from an EMBL/GenBank/DDBJ whole genome shotgun (WGS) entry which is preliminary data.</text>
</comment>
<dbReference type="InterPro" id="IPR014001">
    <property type="entry name" value="Helicase_ATP-bd"/>
</dbReference>
<dbReference type="FunFam" id="3.40.50.300:FF:000332">
    <property type="entry name" value="DNA repair and recombination protein RAD54-like"/>
    <property type="match status" value="1"/>
</dbReference>
<dbReference type="FunFam" id="3.40.50.300:FF:000311">
    <property type="entry name" value="GTP-binding protein RAD"/>
    <property type="match status" value="1"/>
</dbReference>
<dbReference type="Pfam" id="PF00071">
    <property type="entry name" value="Ras"/>
    <property type="match status" value="1"/>
</dbReference>
<evidence type="ECO:0000256" key="2">
    <source>
        <dbReference type="ARBA" id="ARBA00007025"/>
    </source>
</evidence>
<feature type="region of interest" description="Disordered" evidence="15">
    <location>
        <begin position="982"/>
        <end position="1033"/>
    </location>
</feature>
<name>A0A1V4KGU4_PATFA</name>
<reference evidence="18 19" key="1">
    <citation type="submission" date="2016-02" db="EMBL/GenBank/DDBJ databases">
        <title>Band-tailed pigeon sequencing and assembly.</title>
        <authorList>
            <person name="Soares A.E."/>
            <person name="Novak B.J."/>
            <person name="Rice E.S."/>
            <person name="O'Connell B."/>
            <person name="Chang D."/>
            <person name="Weber S."/>
            <person name="Shapiro B."/>
        </authorList>
    </citation>
    <scope>NUCLEOTIDE SEQUENCE [LARGE SCALE GENOMIC DNA]</scope>
    <source>
        <strain evidence="18">BTP2013</strain>
        <tissue evidence="18">Blood</tissue>
    </source>
</reference>
<dbReference type="InterPro" id="IPR049730">
    <property type="entry name" value="SNF2/RAD54-like_C"/>
</dbReference>
<dbReference type="FunFam" id="3.40.50.10810:FF:000020">
    <property type="entry name" value="DNA repair and recombination protein RAD54B"/>
    <property type="match status" value="1"/>
</dbReference>
<dbReference type="OrthoDB" id="413460at2759"/>
<gene>
    <name evidence="18" type="primary">RAD54B</name>
    <name evidence="18" type="ORF">AV530_006522</name>
</gene>
<evidence type="ECO:0000256" key="11">
    <source>
        <dbReference type="ARBA" id="ARBA00023204"/>
    </source>
</evidence>
<dbReference type="SMART" id="SM00487">
    <property type="entry name" value="DEXDc"/>
    <property type="match status" value="1"/>
</dbReference>
<dbReference type="SMART" id="SM00173">
    <property type="entry name" value="RAS"/>
    <property type="match status" value="1"/>
</dbReference>
<dbReference type="SMART" id="SM00174">
    <property type="entry name" value="RHO"/>
    <property type="match status" value="1"/>
</dbReference>